<dbReference type="HOGENOM" id="CLU_3034447_0_0_1"/>
<accession>E9FRF2</accession>
<reference evidence="2 3" key="1">
    <citation type="journal article" date="2011" name="Science">
        <title>The ecoresponsive genome of Daphnia pulex.</title>
        <authorList>
            <person name="Colbourne J.K."/>
            <person name="Pfrender M.E."/>
            <person name="Gilbert D."/>
            <person name="Thomas W.K."/>
            <person name="Tucker A."/>
            <person name="Oakley T.H."/>
            <person name="Tokishita S."/>
            <person name="Aerts A."/>
            <person name="Arnold G.J."/>
            <person name="Basu M.K."/>
            <person name="Bauer D.J."/>
            <person name="Caceres C.E."/>
            <person name="Carmel L."/>
            <person name="Casola C."/>
            <person name="Choi J.H."/>
            <person name="Detter J.C."/>
            <person name="Dong Q."/>
            <person name="Dusheyko S."/>
            <person name="Eads B.D."/>
            <person name="Frohlich T."/>
            <person name="Geiler-Samerotte K.A."/>
            <person name="Gerlach D."/>
            <person name="Hatcher P."/>
            <person name="Jogdeo S."/>
            <person name="Krijgsveld J."/>
            <person name="Kriventseva E.V."/>
            <person name="Kultz D."/>
            <person name="Laforsch C."/>
            <person name="Lindquist E."/>
            <person name="Lopez J."/>
            <person name="Manak J.R."/>
            <person name="Muller J."/>
            <person name="Pangilinan J."/>
            <person name="Patwardhan R.P."/>
            <person name="Pitluck S."/>
            <person name="Pritham E.J."/>
            <person name="Rechtsteiner A."/>
            <person name="Rho M."/>
            <person name="Rogozin I.B."/>
            <person name="Sakarya O."/>
            <person name="Salamov A."/>
            <person name="Schaack S."/>
            <person name="Shapiro H."/>
            <person name="Shiga Y."/>
            <person name="Skalitzky C."/>
            <person name="Smith Z."/>
            <person name="Souvorov A."/>
            <person name="Sung W."/>
            <person name="Tang Z."/>
            <person name="Tsuchiya D."/>
            <person name="Tu H."/>
            <person name="Vos H."/>
            <person name="Wang M."/>
            <person name="Wolf Y.I."/>
            <person name="Yamagata H."/>
            <person name="Yamada T."/>
            <person name="Ye Y."/>
            <person name="Shaw J.R."/>
            <person name="Andrews J."/>
            <person name="Crease T.J."/>
            <person name="Tang H."/>
            <person name="Lucas S.M."/>
            <person name="Robertson H.M."/>
            <person name="Bork P."/>
            <person name="Koonin E.V."/>
            <person name="Zdobnov E.M."/>
            <person name="Grigoriev I.V."/>
            <person name="Lynch M."/>
            <person name="Boore J.L."/>
        </authorList>
    </citation>
    <scope>NUCLEOTIDE SEQUENCE [LARGE SCALE GENOMIC DNA]</scope>
</reference>
<gene>
    <name evidence="2" type="ORF">DAPPUDRAFT_232694</name>
</gene>
<evidence type="ECO:0000313" key="3">
    <source>
        <dbReference type="Proteomes" id="UP000000305"/>
    </source>
</evidence>
<dbReference type="EMBL" id="GL732523">
    <property type="protein sequence ID" value="EFX90155.1"/>
    <property type="molecule type" value="Genomic_DNA"/>
</dbReference>
<proteinExistence type="predicted"/>
<dbReference type="OrthoDB" id="6342053at2759"/>
<dbReference type="InParanoid" id="E9FRF2"/>
<keyword evidence="1" id="KW-1133">Transmembrane helix</keyword>
<dbReference type="Proteomes" id="UP000000305">
    <property type="component" value="Unassembled WGS sequence"/>
</dbReference>
<name>E9FRF2_DAPPU</name>
<keyword evidence="1" id="KW-0472">Membrane</keyword>
<keyword evidence="1" id="KW-0812">Transmembrane</keyword>
<dbReference type="AlphaFoldDB" id="E9FRF2"/>
<dbReference type="KEGG" id="dpx:DAPPUDRAFT_232694"/>
<evidence type="ECO:0000256" key="1">
    <source>
        <dbReference type="SAM" id="Phobius"/>
    </source>
</evidence>
<feature type="transmembrane region" description="Helical" evidence="1">
    <location>
        <begin position="21"/>
        <end position="42"/>
    </location>
</feature>
<organism evidence="2 3">
    <name type="scientific">Daphnia pulex</name>
    <name type="common">Water flea</name>
    <dbReference type="NCBI Taxonomy" id="6669"/>
    <lineage>
        <taxon>Eukaryota</taxon>
        <taxon>Metazoa</taxon>
        <taxon>Ecdysozoa</taxon>
        <taxon>Arthropoda</taxon>
        <taxon>Crustacea</taxon>
        <taxon>Branchiopoda</taxon>
        <taxon>Diplostraca</taxon>
        <taxon>Cladocera</taxon>
        <taxon>Anomopoda</taxon>
        <taxon>Daphniidae</taxon>
        <taxon>Daphnia</taxon>
    </lineage>
</organism>
<keyword evidence="3" id="KW-1185">Reference proteome</keyword>
<protein>
    <submittedName>
        <fullName evidence="2">Uncharacterized protein</fullName>
    </submittedName>
</protein>
<sequence>MMVLSMTSRYSNNTTLLKFSWFLYNITNLLSLLISAVFWAVLFVPGRGLKDKDIL</sequence>
<evidence type="ECO:0000313" key="2">
    <source>
        <dbReference type="EMBL" id="EFX90155.1"/>
    </source>
</evidence>